<proteinExistence type="predicted"/>
<accession>A0ABT2ZHK8</accession>
<evidence type="ECO:0000313" key="2">
    <source>
        <dbReference type="Proteomes" id="UP001652542"/>
    </source>
</evidence>
<dbReference type="RefSeq" id="WP_263736292.1">
    <property type="nucleotide sequence ID" value="NZ_JAOWKY010000008.1"/>
</dbReference>
<gene>
    <name evidence="1" type="ORF">OEW28_18535</name>
</gene>
<protein>
    <submittedName>
        <fullName evidence="1">Uncharacterized protein</fullName>
    </submittedName>
</protein>
<organism evidence="1 2">
    <name type="scientific">Albidovulum marisflavi</name>
    <dbReference type="NCBI Taxonomy" id="2984159"/>
    <lineage>
        <taxon>Bacteria</taxon>
        <taxon>Pseudomonadati</taxon>
        <taxon>Pseudomonadota</taxon>
        <taxon>Alphaproteobacteria</taxon>
        <taxon>Rhodobacterales</taxon>
        <taxon>Paracoccaceae</taxon>
        <taxon>Albidovulum</taxon>
    </lineage>
</organism>
<evidence type="ECO:0000313" key="1">
    <source>
        <dbReference type="EMBL" id="MCV2870614.1"/>
    </source>
</evidence>
<keyword evidence="2" id="KW-1185">Reference proteome</keyword>
<sequence>MIGIAHYELHSNAEPDRRWCWFSFLIGGDRGRVATEEAALASLKAAAIDCIEVHGELVFPGQAYR</sequence>
<name>A0ABT2ZHK8_9RHOB</name>
<reference evidence="1 2" key="1">
    <citation type="submission" date="2022-10" db="EMBL/GenBank/DDBJ databases">
        <title>Defluviimonas sp. nov., isolated from ocean surface water.</title>
        <authorList>
            <person name="He W."/>
            <person name="Wang L."/>
            <person name="Zhang D.-F."/>
        </authorList>
    </citation>
    <scope>NUCLEOTIDE SEQUENCE [LARGE SCALE GENOMIC DNA]</scope>
    <source>
        <strain evidence="1 2">WL0002</strain>
    </source>
</reference>
<dbReference type="EMBL" id="JAOWKY010000008">
    <property type="protein sequence ID" value="MCV2870614.1"/>
    <property type="molecule type" value="Genomic_DNA"/>
</dbReference>
<dbReference type="Proteomes" id="UP001652542">
    <property type="component" value="Unassembled WGS sequence"/>
</dbReference>
<comment type="caution">
    <text evidence="1">The sequence shown here is derived from an EMBL/GenBank/DDBJ whole genome shotgun (WGS) entry which is preliminary data.</text>
</comment>